<comment type="caution">
    <text evidence="2">The sequence shown here is derived from an EMBL/GenBank/DDBJ whole genome shotgun (WGS) entry which is preliminary data.</text>
</comment>
<evidence type="ECO:0000313" key="3">
    <source>
        <dbReference type="Proteomes" id="UP000294843"/>
    </source>
</evidence>
<protein>
    <recommendedName>
        <fullName evidence="4">DUF4309 domain-containing protein</fullName>
    </recommendedName>
</protein>
<sequence length="186" mass="20992">MKKLMTSLVAASVLILPIAGHHASAATKTPSYTLPSVTNATVAKQLKEGTYIYKRSDGRKIKMGDTFGTLRTTYGDPKFFTTNRTAKISNFTATYGYSTTPVKFAGDVSKGLYNFDTAPIEMMVFNYNNKYTLDTIQKVYGEAPLIKKMSDVQYNYYYSNSFYLTYYKVDGVLKLNSMTYYKLLNN</sequence>
<proteinExistence type="predicted"/>
<dbReference type="Proteomes" id="UP000294843">
    <property type="component" value="Unassembled WGS sequence"/>
</dbReference>
<dbReference type="RefSeq" id="WP_133451296.1">
    <property type="nucleotide sequence ID" value="NZ_SCWF01000003.1"/>
</dbReference>
<reference evidence="2 3" key="1">
    <citation type="submission" date="2019-01" db="EMBL/GenBank/DDBJ databases">
        <title>Draft genome sequences of the type strains of six Macrococcus species.</title>
        <authorList>
            <person name="Mazhar S."/>
            <person name="Altermann E."/>
            <person name="Hill C."/>
            <person name="Mcauliffe O."/>
        </authorList>
    </citation>
    <scope>NUCLEOTIDE SEQUENCE [LARGE SCALE GENOMIC DNA]</scope>
    <source>
        <strain evidence="2 3">ATCC 51825</strain>
    </source>
</reference>
<gene>
    <name evidence="2" type="ORF">ERX55_03895</name>
</gene>
<accession>A0A4R6C0K8</accession>
<evidence type="ECO:0000256" key="1">
    <source>
        <dbReference type="SAM" id="SignalP"/>
    </source>
</evidence>
<feature type="signal peptide" evidence="1">
    <location>
        <begin position="1"/>
        <end position="25"/>
    </location>
</feature>
<feature type="chain" id="PRO_5021027674" description="DUF4309 domain-containing protein" evidence="1">
    <location>
        <begin position="26"/>
        <end position="186"/>
    </location>
</feature>
<name>A0A4R6C0K8_9STAP</name>
<dbReference type="EMBL" id="SCWF01000003">
    <property type="protein sequence ID" value="TDM14567.1"/>
    <property type="molecule type" value="Genomic_DNA"/>
</dbReference>
<dbReference type="AlphaFoldDB" id="A0A4R6C0K8"/>
<dbReference type="OrthoDB" id="2417445at2"/>
<evidence type="ECO:0000313" key="2">
    <source>
        <dbReference type="EMBL" id="TDM14567.1"/>
    </source>
</evidence>
<keyword evidence="3" id="KW-1185">Reference proteome</keyword>
<keyword evidence="1" id="KW-0732">Signal</keyword>
<evidence type="ECO:0008006" key="4">
    <source>
        <dbReference type="Google" id="ProtNLM"/>
    </source>
</evidence>
<organism evidence="2 3">
    <name type="scientific">Macrococcus bovicus</name>
    <dbReference type="NCBI Taxonomy" id="69968"/>
    <lineage>
        <taxon>Bacteria</taxon>
        <taxon>Bacillati</taxon>
        <taxon>Bacillota</taxon>
        <taxon>Bacilli</taxon>
        <taxon>Bacillales</taxon>
        <taxon>Staphylococcaceae</taxon>
        <taxon>Macrococcus</taxon>
    </lineage>
</organism>